<comment type="similarity">
    <text evidence="1 4">Belongs to the pyrroline-5-carboxylate reductase family.</text>
</comment>
<dbReference type="KEGG" id="pye:A6J80_09285"/>
<name>A0A1V0GRV9_9RHOB</name>
<sequence length="260" mass="26933">MRIGIIGATGWLGSALGGRLLAQGIVSPENLIALNRTGPRPDYQGHRGVVWARDVADLAGQSDVIVVSVRPGDWAGLGLQAQGRLVVSFMAGVRGERLAACGGRIVRAMPNAAAELGASYSPFWAAPDVTAEDRDTVRRLLSAIGTTDELAEESQIDLMTALPGSGAAYPALMAVAMAGFMRDQGVEDAVAWRAAEAAVVGGAQMLAGRIAEAPQFLAAYRDYRGTTAAGLDAAEAAGFDDALRRALAAATEASRRLGQD</sequence>
<keyword evidence="3 4" id="KW-0560">Oxidoreductase</keyword>
<keyword evidence="4" id="KW-0028">Amino-acid biosynthesis</keyword>
<dbReference type="UniPathway" id="UPA00098">
    <property type="reaction ID" value="UER00361"/>
</dbReference>
<feature type="domain" description="Pyrroline-5-carboxylate reductase catalytic N-terminal" evidence="6">
    <location>
        <begin position="2"/>
        <end position="92"/>
    </location>
</feature>
<keyword evidence="2 4" id="KW-0521">NADP</keyword>
<comment type="catalytic activity">
    <reaction evidence="4">
        <text>L-proline + NAD(+) = (S)-1-pyrroline-5-carboxylate + NADH + 2 H(+)</text>
        <dbReference type="Rhea" id="RHEA:14105"/>
        <dbReference type="ChEBI" id="CHEBI:15378"/>
        <dbReference type="ChEBI" id="CHEBI:17388"/>
        <dbReference type="ChEBI" id="CHEBI:57540"/>
        <dbReference type="ChEBI" id="CHEBI:57945"/>
        <dbReference type="ChEBI" id="CHEBI:60039"/>
        <dbReference type="EC" id="1.5.1.2"/>
    </reaction>
</comment>
<dbReference type="GO" id="GO:0005737">
    <property type="term" value="C:cytoplasm"/>
    <property type="evidence" value="ECO:0007669"/>
    <property type="project" value="UniProtKB-SubCell"/>
</dbReference>
<keyword evidence="9" id="KW-1185">Reference proteome</keyword>
<dbReference type="AlphaFoldDB" id="A0A1V0GRV9"/>
<evidence type="ECO:0000259" key="6">
    <source>
        <dbReference type="Pfam" id="PF03807"/>
    </source>
</evidence>
<dbReference type="InterPro" id="IPR036291">
    <property type="entry name" value="NAD(P)-bd_dom_sf"/>
</dbReference>
<dbReference type="EC" id="1.5.1.2" evidence="4"/>
<dbReference type="EMBL" id="CP020442">
    <property type="protein sequence ID" value="ARC36548.1"/>
    <property type="molecule type" value="Genomic_DNA"/>
</dbReference>
<dbReference type="Pfam" id="PF14748">
    <property type="entry name" value="P5CR_dimer"/>
    <property type="match status" value="1"/>
</dbReference>
<dbReference type="Gene3D" id="1.10.3730.10">
    <property type="entry name" value="ProC C-terminal domain-like"/>
    <property type="match status" value="1"/>
</dbReference>
<dbReference type="InterPro" id="IPR008927">
    <property type="entry name" value="6-PGluconate_DH-like_C_sf"/>
</dbReference>
<dbReference type="RefSeq" id="WP_080621222.1">
    <property type="nucleotide sequence ID" value="NZ_CAWMZI010000001.1"/>
</dbReference>
<dbReference type="Pfam" id="PF03807">
    <property type="entry name" value="F420_oxidored"/>
    <property type="match status" value="1"/>
</dbReference>
<dbReference type="SUPFAM" id="SSF48179">
    <property type="entry name" value="6-phosphogluconate dehydrogenase C-terminal domain-like"/>
    <property type="match status" value="1"/>
</dbReference>
<organism evidence="8 9">
    <name type="scientific">Paracoccus yeei</name>
    <dbReference type="NCBI Taxonomy" id="147645"/>
    <lineage>
        <taxon>Bacteria</taxon>
        <taxon>Pseudomonadati</taxon>
        <taxon>Pseudomonadota</taxon>
        <taxon>Alphaproteobacteria</taxon>
        <taxon>Rhodobacterales</taxon>
        <taxon>Paracoccaceae</taxon>
        <taxon>Paracoccus</taxon>
    </lineage>
</organism>
<evidence type="ECO:0000256" key="5">
    <source>
        <dbReference type="PIRSR" id="PIRSR000193-1"/>
    </source>
</evidence>
<dbReference type="GO" id="GO:0004735">
    <property type="term" value="F:pyrroline-5-carboxylate reductase activity"/>
    <property type="evidence" value="ECO:0007669"/>
    <property type="project" value="UniProtKB-UniRule"/>
</dbReference>
<dbReference type="InterPro" id="IPR028939">
    <property type="entry name" value="P5C_Rdtase_cat_N"/>
</dbReference>
<dbReference type="InterPro" id="IPR000304">
    <property type="entry name" value="Pyrroline-COOH_reductase"/>
</dbReference>
<dbReference type="eggNOG" id="COG0345">
    <property type="taxonomic scope" value="Bacteria"/>
</dbReference>
<reference evidence="8" key="1">
    <citation type="submission" date="2017-12" db="EMBL/GenBank/DDBJ databases">
        <title>FDA dAtabase for Regulatory Grade micrObial Sequences (FDA-ARGOS): Supporting development and validation of Infectious Disease Dx tests.</title>
        <authorList>
            <person name="Campos J."/>
            <person name="Goldberg B."/>
            <person name="Tallon L."/>
            <person name="Sadzewicz L."/>
            <person name="Sengamalay N."/>
            <person name="Ott S."/>
            <person name="Godinez A."/>
            <person name="Nagaraj S."/>
            <person name="Vyas G."/>
            <person name="Aluvathingal J."/>
            <person name="Nadendla S."/>
            <person name="Geyer C."/>
            <person name="Nandy P."/>
            <person name="Hobson J."/>
            <person name="Sichtig H."/>
        </authorList>
    </citation>
    <scope>NUCLEOTIDE SEQUENCE</scope>
    <source>
        <strain evidence="8">FDAARGOS_252</strain>
    </source>
</reference>
<evidence type="ECO:0000256" key="4">
    <source>
        <dbReference type="HAMAP-Rule" id="MF_01925"/>
    </source>
</evidence>
<evidence type="ECO:0000259" key="7">
    <source>
        <dbReference type="Pfam" id="PF14748"/>
    </source>
</evidence>
<dbReference type="PIRSF" id="PIRSF000193">
    <property type="entry name" value="Pyrrol-5-carb_rd"/>
    <property type="match status" value="1"/>
</dbReference>
<comment type="subcellular location">
    <subcellularLocation>
        <location evidence="4">Cytoplasm</location>
    </subcellularLocation>
</comment>
<dbReference type="InterPro" id="IPR029036">
    <property type="entry name" value="P5CR_dimer"/>
</dbReference>
<dbReference type="PANTHER" id="PTHR11645:SF0">
    <property type="entry name" value="PYRROLINE-5-CARBOXYLATE REDUCTASE 3"/>
    <property type="match status" value="1"/>
</dbReference>
<evidence type="ECO:0000313" key="8">
    <source>
        <dbReference type="EMBL" id="ARC36548.1"/>
    </source>
</evidence>
<dbReference type="Gene3D" id="3.40.50.720">
    <property type="entry name" value="NAD(P)-binding Rossmann-like Domain"/>
    <property type="match status" value="1"/>
</dbReference>
<protein>
    <recommendedName>
        <fullName evidence="4">Pyrroline-5-carboxylate reductase</fullName>
        <shortName evidence="4">P5C reductase</shortName>
        <shortName evidence="4">P5CR</shortName>
        <ecNumber evidence="4">1.5.1.2</ecNumber>
    </recommendedName>
    <alternativeName>
        <fullName evidence="4">PCA reductase</fullName>
    </alternativeName>
</protein>
<dbReference type="PANTHER" id="PTHR11645">
    <property type="entry name" value="PYRROLINE-5-CARBOXYLATE REDUCTASE"/>
    <property type="match status" value="1"/>
</dbReference>
<gene>
    <name evidence="4" type="primary">proC</name>
    <name evidence="8" type="ORF">A6J80_09285</name>
</gene>
<evidence type="ECO:0000313" key="9">
    <source>
        <dbReference type="Proteomes" id="UP000191257"/>
    </source>
</evidence>
<keyword evidence="4" id="KW-0963">Cytoplasm</keyword>
<evidence type="ECO:0000256" key="2">
    <source>
        <dbReference type="ARBA" id="ARBA00022857"/>
    </source>
</evidence>
<feature type="binding site" evidence="5">
    <location>
        <begin position="6"/>
        <end position="12"/>
    </location>
    <ligand>
        <name>NADP(+)</name>
        <dbReference type="ChEBI" id="CHEBI:58349"/>
    </ligand>
</feature>
<dbReference type="Proteomes" id="UP000191257">
    <property type="component" value="Chromosome"/>
</dbReference>
<feature type="domain" description="Pyrroline-5-carboxylate reductase dimerisation" evidence="7">
    <location>
        <begin position="153"/>
        <end position="257"/>
    </location>
</feature>
<dbReference type="SUPFAM" id="SSF51735">
    <property type="entry name" value="NAD(P)-binding Rossmann-fold domains"/>
    <property type="match status" value="1"/>
</dbReference>
<comment type="catalytic activity">
    <reaction evidence="4">
        <text>L-proline + NADP(+) = (S)-1-pyrroline-5-carboxylate + NADPH + 2 H(+)</text>
        <dbReference type="Rhea" id="RHEA:14109"/>
        <dbReference type="ChEBI" id="CHEBI:15378"/>
        <dbReference type="ChEBI" id="CHEBI:17388"/>
        <dbReference type="ChEBI" id="CHEBI:57783"/>
        <dbReference type="ChEBI" id="CHEBI:58349"/>
        <dbReference type="ChEBI" id="CHEBI:60039"/>
        <dbReference type="EC" id="1.5.1.2"/>
    </reaction>
</comment>
<keyword evidence="4" id="KW-0641">Proline biosynthesis</keyword>
<evidence type="ECO:0000256" key="1">
    <source>
        <dbReference type="ARBA" id="ARBA00005525"/>
    </source>
</evidence>
<dbReference type="GO" id="GO:0055129">
    <property type="term" value="P:L-proline biosynthetic process"/>
    <property type="evidence" value="ECO:0007669"/>
    <property type="project" value="UniProtKB-UniRule"/>
</dbReference>
<dbReference type="HAMAP" id="MF_01925">
    <property type="entry name" value="P5C_reductase"/>
    <property type="match status" value="1"/>
</dbReference>
<proteinExistence type="inferred from homology"/>
<accession>A0A1V0GRV9</accession>
<dbReference type="STRING" id="147645.A6J80_09285"/>
<comment type="function">
    <text evidence="4">Catalyzes the reduction of 1-pyrroline-5-carboxylate (PCA) to L-proline.</text>
</comment>
<comment type="pathway">
    <text evidence="4">Amino-acid biosynthesis; L-proline biosynthesis; L-proline from L-glutamate 5-semialdehyde: step 1/1.</text>
</comment>
<evidence type="ECO:0000256" key="3">
    <source>
        <dbReference type="ARBA" id="ARBA00023002"/>
    </source>
</evidence>